<dbReference type="InterPro" id="IPR013897">
    <property type="entry name" value="Duc1"/>
</dbReference>
<dbReference type="EMBL" id="CAXAMM010016258">
    <property type="protein sequence ID" value="CAK9038497.1"/>
    <property type="molecule type" value="Genomic_DNA"/>
</dbReference>
<keyword evidence="2" id="KW-1185">Reference proteome</keyword>
<accession>A0ABP0LJP0</accession>
<evidence type="ECO:0000313" key="1">
    <source>
        <dbReference type="EMBL" id="CAK9038497.1"/>
    </source>
</evidence>
<proteinExistence type="predicted"/>
<organism evidence="1 2">
    <name type="scientific">Durusdinium trenchii</name>
    <dbReference type="NCBI Taxonomy" id="1381693"/>
    <lineage>
        <taxon>Eukaryota</taxon>
        <taxon>Sar</taxon>
        <taxon>Alveolata</taxon>
        <taxon>Dinophyceae</taxon>
        <taxon>Suessiales</taxon>
        <taxon>Symbiodiniaceae</taxon>
        <taxon>Durusdinium</taxon>
    </lineage>
</organism>
<evidence type="ECO:0000313" key="2">
    <source>
        <dbReference type="Proteomes" id="UP001642464"/>
    </source>
</evidence>
<comment type="caution">
    <text evidence="1">The sequence shown here is derived from an EMBL/GenBank/DDBJ whole genome shotgun (WGS) entry which is preliminary data.</text>
</comment>
<gene>
    <name evidence="1" type="ORF">SCF082_LOCUS22638</name>
</gene>
<dbReference type="Pfam" id="PF08588">
    <property type="entry name" value="Duc1"/>
    <property type="match status" value="1"/>
</dbReference>
<dbReference type="Proteomes" id="UP001642464">
    <property type="component" value="Unassembled WGS sequence"/>
</dbReference>
<sequence>MTLPSQLPQLPESPWWLPWCSLMVMLEAAVLIVWALVYITRRMTKSVPADSLELSATKENQDESPHLVLTNASPCGPPASSRSDNVEPVSFDSGICHGSWLCVHKPTYEPDRMASGKYPLAEHLHERKRLWEWRLQLRFRDSVSADSVYFGCEQDRYYHVGTVERYISSSVISLLRHASADNMYQTHGEDPASVHGEAERPTIAFPLWVMDQLIITEEGEEAPKLNDPDFSTYGIIRAQNRKGMQEALNGLEFKPGRTFTFGFWCIAQFVDAIGWRVPARGVIPEVKLNEIGTHPPIYVTMYLLRPQDQWTDVQGRRDTRHLDSRKIYIWRVSLWSSALPPPLERQKELQGAAFHRRRMLSADGEAKSNPLCAFPSFPCPW</sequence>
<reference evidence="1 2" key="1">
    <citation type="submission" date="2024-02" db="EMBL/GenBank/DDBJ databases">
        <authorList>
            <person name="Chen Y."/>
            <person name="Shah S."/>
            <person name="Dougan E. K."/>
            <person name="Thang M."/>
            <person name="Chan C."/>
        </authorList>
    </citation>
    <scope>NUCLEOTIDE SEQUENCE [LARGE SCALE GENOMIC DNA]</scope>
</reference>
<name>A0ABP0LJP0_9DINO</name>
<protein>
    <submittedName>
        <fullName evidence="1">Uncharacterized protein</fullName>
    </submittedName>
</protein>